<sequence>TLEGSSIDREVVHVLAQEYSLRVSEVKPHQATICVASTNTTVAVSSQVWKEGLSSCLGEREVMENGATRFVLKEKGDILSVWIDWEAECKVWMSQALSVFHQRGISLNNDLRKYTLISPDLNLTGQLSNCKFKRQKCRQKSIYLFIRPFSPSTPTKDCTTSALHYWSEDPTGQHPLPADICEDLGLPVELCYVYSAYRLRWNTEAYKWMHQYQVARGFDPKTMDFARHLGFPIYQVQSDSDRFEDLSSPTSNTSKAFWFKWSWVV</sequence>
<comment type="caution">
    <text evidence="1">The sequence shown here is derived from an EMBL/GenBank/DDBJ whole genome shotgun (WGS) entry which is preliminary data.</text>
</comment>
<protein>
    <submittedName>
        <fullName evidence="1">Uncharacterized protein</fullName>
    </submittedName>
</protein>
<evidence type="ECO:0000313" key="1">
    <source>
        <dbReference type="EMBL" id="KAL0571655.1"/>
    </source>
</evidence>
<dbReference type="Proteomes" id="UP001465976">
    <property type="component" value="Unassembled WGS sequence"/>
</dbReference>
<proteinExistence type="predicted"/>
<gene>
    <name evidence="1" type="ORF">V5O48_010295</name>
</gene>
<dbReference type="EMBL" id="JBAHYK010000734">
    <property type="protein sequence ID" value="KAL0571655.1"/>
    <property type="molecule type" value="Genomic_DNA"/>
</dbReference>
<keyword evidence="2" id="KW-1185">Reference proteome</keyword>
<accession>A0ABR3F8R1</accession>
<organism evidence="1 2">
    <name type="scientific">Marasmius crinis-equi</name>
    <dbReference type="NCBI Taxonomy" id="585013"/>
    <lineage>
        <taxon>Eukaryota</taxon>
        <taxon>Fungi</taxon>
        <taxon>Dikarya</taxon>
        <taxon>Basidiomycota</taxon>
        <taxon>Agaricomycotina</taxon>
        <taxon>Agaricomycetes</taxon>
        <taxon>Agaricomycetidae</taxon>
        <taxon>Agaricales</taxon>
        <taxon>Marasmiineae</taxon>
        <taxon>Marasmiaceae</taxon>
        <taxon>Marasmius</taxon>
    </lineage>
</organism>
<name>A0ABR3F8R1_9AGAR</name>
<feature type="non-terminal residue" evidence="1">
    <location>
        <position position="1"/>
    </location>
</feature>
<evidence type="ECO:0000313" key="2">
    <source>
        <dbReference type="Proteomes" id="UP001465976"/>
    </source>
</evidence>
<reference evidence="1 2" key="1">
    <citation type="submission" date="2024-02" db="EMBL/GenBank/DDBJ databases">
        <title>A draft genome for the cacao thread blight pathogen Marasmius crinis-equi.</title>
        <authorList>
            <person name="Cohen S.P."/>
            <person name="Baruah I.K."/>
            <person name="Amoako-Attah I."/>
            <person name="Bukari Y."/>
            <person name="Meinhardt L.W."/>
            <person name="Bailey B.A."/>
        </authorList>
    </citation>
    <scope>NUCLEOTIDE SEQUENCE [LARGE SCALE GENOMIC DNA]</scope>
    <source>
        <strain evidence="1 2">GH-76</strain>
    </source>
</reference>